<feature type="compositionally biased region" description="Pro residues" evidence="1">
    <location>
        <begin position="38"/>
        <end position="50"/>
    </location>
</feature>
<protein>
    <submittedName>
        <fullName evidence="3">DUF1565 domain-containing protein</fullName>
    </submittedName>
</protein>
<evidence type="ECO:0000256" key="1">
    <source>
        <dbReference type="SAM" id="MobiDB-lite"/>
    </source>
</evidence>
<gene>
    <name evidence="3" type="ORF">HG543_01005</name>
</gene>
<proteinExistence type="predicted"/>
<feature type="region of interest" description="Disordered" evidence="1">
    <location>
        <begin position="510"/>
        <end position="556"/>
    </location>
</feature>
<dbReference type="SUPFAM" id="SSF51126">
    <property type="entry name" value="Pectin lyase-like"/>
    <property type="match status" value="1"/>
</dbReference>
<evidence type="ECO:0000313" key="4">
    <source>
        <dbReference type="Proteomes" id="UP000518300"/>
    </source>
</evidence>
<evidence type="ECO:0000313" key="3">
    <source>
        <dbReference type="EMBL" id="NMO13448.1"/>
    </source>
</evidence>
<accession>A0A848LDE5</accession>
<dbReference type="PROSITE" id="PS51257">
    <property type="entry name" value="PROKAR_LIPOPROTEIN"/>
    <property type="match status" value="1"/>
</dbReference>
<dbReference type="InterPro" id="IPR011459">
    <property type="entry name" value="DUF1565"/>
</dbReference>
<dbReference type="Proteomes" id="UP000518300">
    <property type="component" value="Unassembled WGS sequence"/>
</dbReference>
<dbReference type="EMBL" id="JABBJJ010000002">
    <property type="protein sequence ID" value="NMO13448.1"/>
    <property type="molecule type" value="Genomic_DNA"/>
</dbReference>
<evidence type="ECO:0000259" key="2">
    <source>
        <dbReference type="Pfam" id="PF07602"/>
    </source>
</evidence>
<feature type="region of interest" description="Disordered" evidence="1">
    <location>
        <begin position="28"/>
        <end position="53"/>
    </location>
</feature>
<feature type="compositionally biased region" description="Low complexity" evidence="1">
    <location>
        <begin position="545"/>
        <end position="554"/>
    </location>
</feature>
<reference evidence="3 4" key="1">
    <citation type="submission" date="2020-04" db="EMBL/GenBank/DDBJ databases">
        <title>Draft genome of Pyxidicoccus fallax type strain.</title>
        <authorList>
            <person name="Whitworth D.E."/>
        </authorList>
    </citation>
    <scope>NUCLEOTIDE SEQUENCE [LARGE SCALE GENOMIC DNA]</scope>
    <source>
        <strain evidence="3 4">DSM 14698</strain>
    </source>
</reference>
<dbReference type="Gene3D" id="2.160.20.10">
    <property type="entry name" value="Single-stranded right-handed beta-helix, Pectin lyase-like"/>
    <property type="match status" value="2"/>
</dbReference>
<sequence length="593" mass="63102">MHGKTRFPAVWSAVGSLLLFMMGCGSQDDGGSRGRPPVFSPPPGEGPSPSPGSTCGTSCQLVFLTEPQTVAAEQCSREVVVQVRSAQNAPLVLDRPLQLSLWSRALASPFYADAACTESISHIAIASGESTARYYYKPVAAGRFMHEVSASQDLLVRQFHTVTSATGPLRSTCRLQFPPAAGVPCDIDTPGEQYYVSATRGDDSAPGSLERPWATLTHAVRTAPPGSTVRVAAGTYSKEPEPYVGIWSPLTVKGGFNDTFSEWDPDRFHSLYGGRVWLEHDGATFGGFRLVARPSHGEQDLPFIEAFHRVYAGTFIRNYVELLYSEQLSGRFMAVGAGASRDATSRVLCNDIYVRGASLMGQVAISALTFQDHSGTAEVSSNRICADHSPTPWDTQAVEGSGSCSLAGRARVTLTNNLIEARQRSERNDEGWGMTFSGCASDMDVVLTNNTIISTHSALSGSPAQSGATVHWKLRNNIFFGDDSTGAALAFDGPLSLESGGNLVFGYTNNRLSPEPAPTSTDDTTGEARAETVFQDSSRGDFRPRPGGAAAGRGLNLHGDAASGAVTRDLLQRPRPVEGAWDRGALLAPATGN</sequence>
<dbReference type="Pfam" id="PF07602">
    <property type="entry name" value="DUF1565"/>
    <property type="match status" value="1"/>
</dbReference>
<organism evidence="3 4">
    <name type="scientific">Pyxidicoccus fallax</name>
    <dbReference type="NCBI Taxonomy" id="394095"/>
    <lineage>
        <taxon>Bacteria</taxon>
        <taxon>Pseudomonadati</taxon>
        <taxon>Myxococcota</taxon>
        <taxon>Myxococcia</taxon>
        <taxon>Myxococcales</taxon>
        <taxon>Cystobacterineae</taxon>
        <taxon>Myxococcaceae</taxon>
        <taxon>Pyxidicoccus</taxon>
    </lineage>
</organism>
<dbReference type="InterPro" id="IPR011050">
    <property type="entry name" value="Pectin_lyase_fold/virulence"/>
</dbReference>
<name>A0A848LDE5_9BACT</name>
<feature type="domain" description="DUF1565" evidence="2">
    <location>
        <begin position="200"/>
        <end position="239"/>
    </location>
</feature>
<comment type="caution">
    <text evidence="3">The sequence shown here is derived from an EMBL/GenBank/DDBJ whole genome shotgun (WGS) entry which is preliminary data.</text>
</comment>
<keyword evidence="4" id="KW-1185">Reference proteome</keyword>
<dbReference type="InterPro" id="IPR012334">
    <property type="entry name" value="Pectin_lyas_fold"/>
</dbReference>
<feature type="compositionally biased region" description="Polar residues" evidence="1">
    <location>
        <begin position="510"/>
        <end position="523"/>
    </location>
</feature>
<dbReference type="AlphaFoldDB" id="A0A848LDE5"/>
<dbReference type="RefSeq" id="WP_169342725.1">
    <property type="nucleotide sequence ID" value="NZ_JABBJJ010000002.1"/>
</dbReference>